<accession>A0AAV7Z5N6</accession>
<reference evidence="3" key="1">
    <citation type="submission" date="2022-08" db="EMBL/GenBank/DDBJ databases">
        <title>Novel sulphate-reducing endosymbionts in the free-living metamonad Anaeramoeba.</title>
        <authorList>
            <person name="Jerlstrom-Hultqvist J."/>
            <person name="Cepicka I."/>
            <person name="Gallot-Lavallee L."/>
            <person name="Salas-Leiva D."/>
            <person name="Curtis B.A."/>
            <person name="Zahonova K."/>
            <person name="Pipaliya S."/>
            <person name="Dacks J."/>
            <person name="Roger A.J."/>
        </authorList>
    </citation>
    <scope>NUCLEOTIDE SEQUENCE</scope>
    <source>
        <strain evidence="3">Busselton2</strain>
    </source>
</reference>
<dbReference type="Proteomes" id="UP001146793">
    <property type="component" value="Unassembled WGS sequence"/>
</dbReference>
<organism evidence="3 4">
    <name type="scientific">Anaeramoeba flamelloides</name>
    <dbReference type="NCBI Taxonomy" id="1746091"/>
    <lineage>
        <taxon>Eukaryota</taxon>
        <taxon>Metamonada</taxon>
        <taxon>Anaeramoebidae</taxon>
        <taxon>Anaeramoeba</taxon>
    </lineage>
</organism>
<dbReference type="GO" id="GO:0003700">
    <property type="term" value="F:DNA-binding transcription factor activity"/>
    <property type="evidence" value="ECO:0007669"/>
    <property type="project" value="InterPro"/>
</dbReference>
<dbReference type="Gene3D" id="1.20.5.170">
    <property type="match status" value="1"/>
</dbReference>
<evidence type="ECO:0000313" key="3">
    <source>
        <dbReference type="EMBL" id="KAJ3436354.1"/>
    </source>
</evidence>
<feature type="compositionally biased region" description="Acidic residues" evidence="1">
    <location>
        <begin position="241"/>
        <end position="276"/>
    </location>
</feature>
<feature type="domain" description="BZIP" evidence="2">
    <location>
        <begin position="136"/>
        <end position="199"/>
    </location>
</feature>
<protein>
    <submittedName>
        <fullName evidence="3">Cyclic-amp response element binding protein</fullName>
    </submittedName>
</protein>
<dbReference type="CDD" id="cd14687">
    <property type="entry name" value="bZIP_ATF2"/>
    <property type="match status" value="1"/>
</dbReference>
<proteinExistence type="predicted"/>
<comment type="caution">
    <text evidence="3">The sequence shown here is derived from an EMBL/GenBank/DDBJ whole genome shotgun (WGS) entry which is preliminary data.</text>
</comment>
<feature type="compositionally biased region" description="Basic and acidic residues" evidence="1">
    <location>
        <begin position="433"/>
        <end position="444"/>
    </location>
</feature>
<feature type="region of interest" description="Disordered" evidence="1">
    <location>
        <begin position="428"/>
        <end position="451"/>
    </location>
</feature>
<dbReference type="InterPro" id="IPR046347">
    <property type="entry name" value="bZIP_sf"/>
</dbReference>
<evidence type="ECO:0000313" key="4">
    <source>
        <dbReference type="Proteomes" id="UP001146793"/>
    </source>
</evidence>
<dbReference type="AlphaFoldDB" id="A0AAV7Z5N6"/>
<feature type="region of interest" description="Disordered" evidence="1">
    <location>
        <begin position="233"/>
        <end position="282"/>
    </location>
</feature>
<sequence length="534" mass="61282">MDYISESTDLFDFSSYLNELSDFATLEDLETITSNEENLQAISSPLILDETYLFSSNQQKPPPLQVQVNETTTTTTTKLENSQCVEINKPLVKSKFPQNPRKRRYVVIKKIKKKREKITFPTPLDKNGNPRELTKSELRKRELERNRLNAIKSRKRKKNYVKKLEKESQTLKQRTGELSNQLQEMKQTNKFLKEQSEKLKQLVLQTFSVNTEQLNKILNNENENEIIQNENVQENEKENETQEQEQEQEQEIEQEQEQEIEQEQELELSSFEEEDNNNSGFWHRLTTIPSSFTSDEEFAGNFDSVHGETVASQDDQEKKQTFGASLLIILFTFGLLFSFSKLCINDHCIEFGSILSSSQSPSSSPFSFSLIPQLVSTSKTSFSSLFSQSIQRSGIHFEKLNEERDSLQIALNTYLDTQQHRKDAGQGLQINGYEKDGPSAETREAGGGVPGDAKAAPGLTYTRSFASLKLFAFIFALAFVHQKFDRGAHRKHVKREDWNTLGSIFNIGILGFFTNKKNPREQYSSWARPILLAN</sequence>
<gene>
    <name evidence="3" type="ORF">M0812_18411</name>
</gene>
<dbReference type="EMBL" id="JANTQA010000036">
    <property type="protein sequence ID" value="KAJ3436354.1"/>
    <property type="molecule type" value="Genomic_DNA"/>
</dbReference>
<name>A0AAV7Z5N6_9EUKA</name>
<evidence type="ECO:0000259" key="2">
    <source>
        <dbReference type="PROSITE" id="PS50217"/>
    </source>
</evidence>
<feature type="compositionally biased region" description="Polar residues" evidence="1">
    <location>
        <begin position="170"/>
        <end position="180"/>
    </location>
</feature>
<dbReference type="SUPFAM" id="SSF57959">
    <property type="entry name" value="Leucine zipper domain"/>
    <property type="match status" value="1"/>
</dbReference>
<feature type="region of interest" description="Disordered" evidence="1">
    <location>
        <begin position="154"/>
        <end position="180"/>
    </location>
</feature>
<evidence type="ECO:0000256" key="1">
    <source>
        <dbReference type="SAM" id="MobiDB-lite"/>
    </source>
</evidence>
<dbReference type="InterPro" id="IPR004827">
    <property type="entry name" value="bZIP"/>
</dbReference>
<dbReference type="PROSITE" id="PS50217">
    <property type="entry name" value="BZIP"/>
    <property type="match status" value="1"/>
</dbReference>